<protein>
    <submittedName>
        <fullName evidence="1">PO21 protein</fullName>
    </submittedName>
</protein>
<sequence length="247" mass="27538">LLFVISYVLPLIHKQGDRDMLENWRPLALGDIVPKLFAALLADRLTDWAGSVHLGVPTGFFVDQTPYAAVGDIVSDLRAVDRSLLAPWQKIEILGTFILPRLDFLLRGARVLKSPLTAVDLKIRRHVKSWLNLPQRASAEGVYMPLRWGGCGLLPLSDLADILTVAHAYRMLTVRDGAVRELAWESLRGVIGRRIGHAPDQGKVFEVSLRSRVSNHFIRGNSFTRFADAGSPRREVHKTGRVAVRVV</sequence>
<accession>A0A836FNX8</accession>
<dbReference type="Proteomes" id="UP000668214">
    <property type="component" value="Unassembled WGS sequence"/>
</dbReference>
<keyword evidence="2" id="KW-1185">Reference proteome</keyword>
<feature type="non-terminal residue" evidence="1">
    <location>
        <position position="247"/>
    </location>
</feature>
<proteinExistence type="predicted"/>
<dbReference type="EMBL" id="JAANIA010000919">
    <property type="protein sequence ID" value="KAG5322724.1"/>
    <property type="molecule type" value="Genomic_DNA"/>
</dbReference>
<feature type="non-terminal residue" evidence="1">
    <location>
        <position position="1"/>
    </location>
</feature>
<comment type="caution">
    <text evidence="1">The sequence shown here is derived from an EMBL/GenBank/DDBJ whole genome shotgun (WGS) entry which is preliminary data.</text>
</comment>
<evidence type="ECO:0000313" key="2">
    <source>
        <dbReference type="Proteomes" id="UP000668214"/>
    </source>
</evidence>
<reference evidence="1" key="1">
    <citation type="submission" date="2020-02" db="EMBL/GenBank/DDBJ databases">
        <title>Relaxed selection underlies rapid genomic changes in the transitions from sociality to social parasitism in ants.</title>
        <authorList>
            <person name="Bi X."/>
        </authorList>
    </citation>
    <scope>NUCLEOTIDE SEQUENCE</scope>
    <source>
        <strain evidence="1">BGI-DK2014c</strain>
        <tissue evidence="1">Whole body</tissue>
    </source>
</reference>
<organism evidence="1 2">
    <name type="scientific">Pseudoatta argentina</name>
    <dbReference type="NCBI Taxonomy" id="621737"/>
    <lineage>
        <taxon>Eukaryota</taxon>
        <taxon>Metazoa</taxon>
        <taxon>Ecdysozoa</taxon>
        <taxon>Arthropoda</taxon>
        <taxon>Hexapoda</taxon>
        <taxon>Insecta</taxon>
        <taxon>Pterygota</taxon>
        <taxon>Neoptera</taxon>
        <taxon>Endopterygota</taxon>
        <taxon>Hymenoptera</taxon>
        <taxon>Apocrita</taxon>
        <taxon>Aculeata</taxon>
        <taxon>Formicoidea</taxon>
        <taxon>Formicidae</taxon>
        <taxon>Myrmicinae</taxon>
        <taxon>Pseudoatta</taxon>
    </lineage>
</organism>
<gene>
    <name evidence="1" type="primary">Po21</name>
    <name evidence="1" type="ORF">G6Z78_0012724</name>
</gene>
<name>A0A836FNX8_9HYME</name>
<dbReference type="AlphaFoldDB" id="A0A836FNX8"/>
<evidence type="ECO:0000313" key="1">
    <source>
        <dbReference type="EMBL" id="KAG5322724.1"/>
    </source>
</evidence>